<feature type="signal peptide" evidence="1">
    <location>
        <begin position="1"/>
        <end position="20"/>
    </location>
</feature>
<name>A0A8W8HSU1_MAGGI</name>
<protein>
    <submittedName>
        <fullName evidence="2">Uncharacterized protein</fullName>
    </submittedName>
</protein>
<keyword evidence="3" id="KW-1185">Reference proteome</keyword>
<reference evidence="2" key="1">
    <citation type="submission" date="2022-08" db="UniProtKB">
        <authorList>
            <consortium name="EnsemblMetazoa"/>
        </authorList>
    </citation>
    <scope>IDENTIFICATION</scope>
    <source>
        <strain evidence="2">05x7-T-G4-1.051#20</strain>
    </source>
</reference>
<keyword evidence="1" id="KW-0732">Signal</keyword>
<dbReference type="EnsemblMetazoa" id="G10872.1">
    <property type="protein sequence ID" value="G10872.1:cds"/>
    <property type="gene ID" value="G10872"/>
</dbReference>
<evidence type="ECO:0000313" key="2">
    <source>
        <dbReference type="EnsemblMetazoa" id="G10872.1:cds"/>
    </source>
</evidence>
<dbReference type="Proteomes" id="UP000005408">
    <property type="component" value="Unassembled WGS sequence"/>
</dbReference>
<evidence type="ECO:0000256" key="1">
    <source>
        <dbReference type="SAM" id="SignalP"/>
    </source>
</evidence>
<proteinExistence type="predicted"/>
<organism evidence="2 3">
    <name type="scientific">Magallana gigas</name>
    <name type="common">Pacific oyster</name>
    <name type="synonym">Crassostrea gigas</name>
    <dbReference type="NCBI Taxonomy" id="29159"/>
    <lineage>
        <taxon>Eukaryota</taxon>
        <taxon>Metazoa</taxon>
        <taxon>Spiralia</taxon>
        <taxon>Lophotrochozoa</taxon>
        <taxon>Mollusca</taxon>
        <taxon>Bivalvia</taxon>
        <taxon>Autobranchia</taxon>
        <taxon>Pteriomorphia</taxon>
        <taxon>Ostreida</taxon>
        <taxon>Ostreoidea</taxon>
        <taxon>Ostreidae</taxon>
        <taxon>Magallana</taxon>
    </lineage>
</organism>
<evidence type="ECO:0000313" key="3">
    <source>
        <dbReference type="Proteomes" id="UP000005408"/>
    </source>
</evidence>
<sequence>MERLIRVVSIFSLLYAYSEAVCWAVRGYGHCCHYGEITLLPGQSYENTTGPYCYQCICSGDGDSLRCCGISRIITSLPDTCEIIQEGCHQVAVNKNDISKPCDGPVAQVVG</sequence>
<dbReference type="AlphaFoldDB" id="A0A8W8HSU1"/>
<feature type="chain" id="PRO_5036486075" evidence="1">
    <location>
        <begin position="21"/>
        <end position="111"/>
    </location>
</feature>
<dbReference type="Gene3D" id="2.60.40.1900">
    <property type="entry name" value="Beta-microseminoprotein (PSP94) domain"/>
    <property type="match status" value="1"/>
</dbReference>
<accession>A0A8W8HSU1</accession>